<evidence type="ECO:0008006" key="2">
    <source>
        <dbReference type="Google" id="ProtNLM"/>
    </source>
</evidence>
<gene>
    <name evidence="1" type="ORF">SDC9_209933</name>
</gene>
<reference evidence="1" key="1">
    <citation type="submission" date="2019-08" db="EMBL/GenBank/DDBJ databases">
        <authorList>
            <person name="Kucharzyk K."/>
            <person name="Murdoch R.W."/>
            <person name="Higgins S."/>
            <person name="Loffler F."/>
        </authorList>
    </citation>
    <scope>NUCLEOTIDE SEQUENCE</scope>
</reference>
<evidence type="ECO:0000313" key="1">
    <source>
        <dbReference type="EMBL" id="MPN62186.1"/>
    </source>
</evidence>
<proteinExistence type="predicted"/>
<name>A0A645JFD6_9ZZZZ</name>
<dbReference type="EMBL" id="VSSQ01139846">
    <property type="protein sequence ID" value="MPN62186.1"/>
    <property type="molecule type" value="Genomic_DNA"/>
</dbReference>
<comment type="caution">
    <text evidence="1">The sequence shown here is derived from an EMBL/GenBank/DDBJ whole genome shotgun (WGS) entry which is preliminary data.</text>
</comment>
<dbReference type="AlphaFoldDB" id="A0A645JFD6"/>
<organism evidence="1">
    <name type="scientific">bioreactor metagenome</name>
    <dbReference type="NCBI Taxonomy" id="1076179"/>
    <lineage>
        <taxon>unclassified sequences</taxon>
        <taxon>metagenomes</taxon>
        <taxon>ecological metagenomes</taxon>
    </lineage>
</organism>
<protein>
    <recommendedName>
        <fullName evidence="2">NACHT domain-containing protein</fullName>
    </recommendedName>
</protein>
<sequence length="122" mass="13289">MARRLGAQPLRFLLLLDDIVSESKAIRRLSSLLCGGRALPDNVLLYATSREAPGPASLFSLLLSFPYPNLADFTHLVTELLEADGIQADSQALHSACVDHQVDARERLTFPGAIRVAEAYKA</sequence>
<accession>A0A645JFD6</accession>